<evidence type="ECO:0000256" key="1">
    <source>
        <dbReference type="SAM" id="MobiDB-lite"/>
    </source>
</evidence>
<dbReference type="InterPro" id="IPR015378">
    <property type="entry name" value="Transposase-like_Mu_C"/>
</dbReference>
<evidence type="ECO:0000259" key="2">
    <source>
        <dbReference type="PROSITE" id="PS50994"/>
    </source>
</evidence>
<feature type="domain" description="Integrase catalytic" evidence="2">
    <location>
        <begin position="157"/>
        <end position="344"/>
    </location>
</feature>
<proteinExistence type="predicted"/>
<dbReference type="InterPro" id="IPR009004">
    <property type="entry name" value="Transposase_Mu_C"/>
</dbReference>
<protein>
    <submittedName>
        <fullName evidence="3">Transposase-like Mu</fullName>
    </submittedName>
</protein>
<dbReference type="PROSITE" id="PS50994">
    <property type="entry name" value="INTEGRASE"/>
    <property type="match status" value="1"/>
</dbReference>
<dbReference type="PANTHER" id="PTHR35004">
    <property type="entry name" value="TRANSPOSASE RV3428C-RELATED"/>
    <property type="match status" value="1"/>
</dbReference>
<dbReference type="Gene3D" id="1.10.10.60">
    <property type="entry name" value="Homeodomain-like"/>
    <property type="match status" value="1"/>
</dbReference>
<dbReference type="Pfam" id="PF13565">
    <property type="entry name" value="HTH_32"/>
    <property type="match status" value="1"/>
</dbReference>
<keyword evidence="3" id="KW-0614">Plasmid</keyword>
<dbReference type="Pfam" id="PF09299">
    <property type="entry name" value="Mu-transpos_C"/>
    <property type="match status" value="1"/>
</dbReference>
<reference evidence="4" key="1">
    <citation type="submission" date="2011-01" db="EMBL/GenBank/DDBJ databases">
        <title>Complete sequence of plasmid3 of Acidobacterium sp. MP5ACTX9.</title>
        <authorList>
            <consortium name="US DOE Joint Genome Institute"/>
            <person name="Lucas S."/>
            <person name="Copeland A."/>
            <person name="Lapidus A."/>
            <person name="Cheng J.-F."/>
            <person name="Goodwin L."/>
            <person name="Pitluck S."/>
            <person name="Teshima H."/>
            <person name="Detter J.C."/>
            <person name="Han C."/>
            <person name="Tapia R."/>
            <person name="Land M."/>
            <person name="Hauser L."/>
            <person name="Kyrpides N."/>
            <person name="Ivanova N."/>
            <person name="Ovchinnikova G."/>
            <person name="Pagani I."/>
            <person name="Rawat S.R."/>
            <person name="Mannisto M."/>
            <person name="Haggblom M.M."/>
            <person name="Woyke T."/>
        </authorList>
    </citation>
    <scope>NUCLEOTIDE SEQUENCE [LARGE SCALE GENOMIC DNA]</scope>
    <source>
        <strain evidence="4">MP5ACTX9</strain>
        <plasmid evidence="4">Plasmid pACIX903</plasmid>
    </source>
</reference>
<evidence type="ECO:0000313" key="3">
    <source>
        <dbReference type="EMBL" id="ADW71326.1"/>
    </source>
</evidence>
<dbReference type="InterPro" id="IPR001584">
    <property type="entry name" value="Integrase_cat-core"/>
</dbReference>
<organism evidence="4">
    <name type="scientific">Granulicella tundricola (strain ATCC BAA-1859 / DSM 23138 / MP5ACTX9)</name>
    <dbReference type="NCBI Taxonomy" id="1198114"/>
    <lineage>
        <taxon>Bacteria</taxon>
        <taxon>Pseudomonadati</taxon>
        <taxon>Acidobacteriota</taxon>
        <taxon>Terriglobia</taxon>
        <taxon>Terriglobales</taxon>
        <taxon>Acidobacteriaceae</taxon>
        <taxon>Granulicella</taxon>
    </lineage>
</organism>
<dbReference type="GO" id="GO:0003676">
    <property type="term" value="F:nucleic acid binding"/>
    <property type="evidence" value="ECO:0007669"/>
    <property type="project" value="InterPro"/>
</dbReference>
<gene>
    <name evidence="3" type="ordered locus">AciX9_4374</name>
</gene>
<dbReference type="Gene3D" id="3.30.420.10">
    <property type="entry name" value="Ribonuclease H-like superfamily/Ribonuclease H"/>
    <property type="match status" value="1"/>
</dbReference>
<keyword evidence="4" id="KW-1185">Reference proteome</keyword>
<dbReference type="Pfam" id="PF00665">
    <property type="entry name" value="rve"/>
    <property type="match status" value="1"/>
</dbReference>
<dbReference type="InterPro" id="IPR009057">
    <property type="entry name" value="Homeodomain-like_sf"/>
</dbReference>
<dbReference type="EMBL" id="CP002483">
    <property type="protein sequence ID" value="ADW71326.1"/>
    <property type="molecule type" value="Genomic_DNA"/>
</dbReference>
<dbReference type="SUPFAM" id="SSF46689">
    <property type="entry name" value="Homeodomain-like"/>
    <property type="match status" value="1"/>
</dbReference>
<dbReference type="InterPro" id="IPR012337">
    <property type="entry name" value="RNaseH-like_sf"/>
</dbReference>
<dbReference type="SUPFAM" id="SSF50610">
    <property type="entry name" value="mu transposase, C-terminal domain"/>
    <property type="match status" value="1"/>
</dbReference>
<dbReference type="AlphaFoldDB" id="E8X792"/>
<feature type="region of interest" description="Disordered" evidence="1">
    <location>
        <begin position="455"/>
        <end position="491"/>
    </location>
</feature>
<dbReference type="SUPFAM" id="SSF53098">
    <property type="entry name" value="Ribonuclease H-like"/>
    <property type="match status" value="1"/>
</dbReference>
<name>E8X792_GRATM</name>
<geneLocation type="plasmid" evidence="3 4">
    <name>pACIX903</name>
</geneLocation>
<dbReference type="GO" id="GO:0015074">
    <property type="term" value="P:DNA integration"/>
    <property type="evidence" value="ECO:0007669"/>
    <property type="project" value="InterPro"/>
</dbReference>
<dbReference type="PANTHER" id="PTHR35004:SF6">
    <property type="entry name" value="TRANSPOSASE"/>
    <property type="match status" value="1"/>
</dbReference>
<accession>E8X792</accession>
<dbReference type="Gene3D" id="2.30.30.130">
    <property type="entry name" value="Transposase, Mu, C-terminal"/>
    <property type="match status" value="1"/>
</dbReference>
<dbReference type="Proteomes" id="UP000000343">
    <property type="component" value="Plasmid pACIX903"/>
</dbReference>
<evidence type="ECO:0000313" key="4">
    <source>
        <dbReference type="Proteomes" id="UP000000343"/>
    </source>
</evidence>
<dbReference type="InterPro" id="IPR036397">
    <property type="entry name" value="RNaseH_sf"/>
</dbReference>
<sequence>MHSGDKSPALAELTEAQREQAMSRFRVLRSHTERGVPLPRAAQAAGVGLRTIERWLAQYRADGLAGLVRQTREDRGRRKIPPEAVELIEGLFLKKPQPSAAAVHRRVLALCKEREWPSPSYSSVYAIISRLDPALTTLAHEGPARFRDQFELVYRHRASHPNAIWQADHTQLDVLIRDASGEPVRPWLTTVIDDHSRALAGYLVFAGAPSAFQTSLALRQAIWRKADPSWAICGIPDVLYVDHGSDFTSKHLEQVAVDLHFELVYSTIARPQGRGKIERLFGTLNTELLPELPGYLKHGKPTTEPKLSLSELDRAIGNFMLGTYNARVHREIGIAPQTSWSGNGWLPRMPDSLEDLDLLLISVAKARTVHRDGIHFQGIRYMDPTLAAYVKEAVTIRYDPRDVAEIRVFHRNRFLCRAVSPEHSGQAITLKDIQTARSAHRRALRGQIRERVTPVADFLSPHTETTGPPAAKTSIPQPKKSKLHTYREDLE</sequence>
<dbReference type="KEGG" id="acm:AciX9_4374"/>
<dbReference type="HOGENOM" id="CLU_028963_0_1_0"/>